<evidence type="ECO:0000313" key="2">
    <source>
        <dbReference type="Proteomes" id="UP001060085"/>
    </source>
</evidence>
<comment type="caution">
    <text evidence="1">The sequence shown here is derived from an EMBL/GenBank/DDBJ whole genome shotgun (WGS) entry which is preliminary data.</text>
</comment>
<organism evidence="1 2">
    <name type="scientific">Catharanthus roseus</name>
    <name type="common">Madagascar periwinkle</name>
    <name type="synonym">Vinca rosea</name>
    <dbReference type="NCBI Taxonomy" id="4058"/>
    <lineage>
        <taxon>Eukaryota</taxon>
        <taxon>Viridiplantae</taxon>
        <taxon>Streptophyta</taxon>
        <taxon>Embryophyta</taxon>
        <taxon>Tracheophyta</taxon>
        <taxon>Spermatophyta</taxon>
        <taxon>Magnoliopsida</taxon>
        <taxon>eudicotyledons</taxon>
        <taxon>Gunneridae</taxon>
        <taxon>Pentapetalae</taxon>
        <taxon>asterids</taxon>
        <taxon>lamiids</taxon>
        <taxon>Gentianales</taxon>
        <taxon>Apocynaceae</taxon>
        <taxon>Rauvolfioideae</taxon>
        <taxon>Vinceae</taxon>
        <taxon>Catharanthinae</taxon>
        <taxon>Catharanthus</taxon>
    </lineage>
</organism>
<sequence>MREATPCPEQATHKLNDIYDTLKYEDALKVTFIGGLELPKLGHSRTNHGPRTIFKKNSKRNIYLVGFRKTAIGSAATPYKCPGQGPWQPRDFKRSRGEQRTGNEGRPTLTPGAAHRDIPRTSALRCNKYLRRRPEEQADPRL</sequence>
<accession>A0ACC0BJG8</accession>
<dbReference type="EMBL" id="CM044703">
    <property type="protein sequence ID" value="KAI5672761.1"/>
    <property type="molecule type" value="Genomic_DNA"/>
</dbReference>
<protein>
    <submittedName>
        <fullName evidence="1">Uncharacterized protein</fullName>
    </submittedName>
</protein>
<evidence type="ECO:0000313" key="1">
    <source>
        <dbReference type="EMBL" id="KAI5672761.1"/>
    </source>
</evidence>
<gene>
    <name evidence="1" type="ORF">M9H77_13125</name>
</gene>
<keyword evidence="2" id="KW-1185">Reference proteome</keyword>
<dbReference type="Proteomes" id="UP001060085">
    <property type="component" value="Linkage Group LG03"/>
</dbReference>
<proteinExistence type="predicted"/>
<name>A0ACC0BJG8_CATRO</name>
<reference evidence="2" key="1">
    <citation type="journal article" date="2023" name="Nat. Plants">
        <title>Single-cell RNA sequencing provides a high-resolution roadmap for understanding the multicellular compartmentation of specialized metabolism.</title>
        <authorList>
            <person name="Sun S."/>
            <person name="Shen X."/>
            <person name="Li Y."/>
            <person name="Li Y."/>
            <person name="Wang S."/>
            <person name="Li R."/>
            <person name="Zhang H."/>
            <person name="Shen G."/>
            <person name="Guo B."/>
            <person name="Wei J."/>
            <person name="Xu J."/>
            <person name="St-Pierre B."/>
            <person name="Chen S."/>
            <person name="Sun C."/>
        </authorList>
    </citation>
    <scope>NUCLEOTIDE SEQUENCE [LARGE SCALE GENOMIC DNA]</scope>
</reference>